<name>A0A2Z6PEF6_TRISU</name>
<evidence type="ECO:0000256" key="1">
    <source>
        <dbReference type="SAM" id="MobiDB-lite"/>
    </source>
</evidence>
<dbReference type="PANTHER" id="PTHR33223:SF10">
    <property type="entry name" value="AMINOTRANSFERASE-LIKE PLANT MOBILE DOMAIN-CONTAINING PROTEIN"/>
    <property type="match status" value="1"/>
</dbReference>
<accession>A0A2Z6PEF6</accession>
<feature type="compositionally biased region" description="Basic and acidic residues" evidence="1">
    <location>
        <begin position="56"/>
        <end position="68"/>
    </location>
</feature>
<reference evidence="4" key="1">
    <citation type="journal article" date="2017" name="Front. Plant Sci.">
        <title>Climate Clever Clovers: New Paradigm to Reduce the Environmental Footprint of Ruminants by Breeding Low Methanogenic Forages Utilizing Haplotype Variation.</title>
        <authorList>
            <person name="Kaur P."/>
            <person name="Appels R."/>
            <person name="Bayer P.E."/>
            <person name="Keeble-Gagnere G."/>
            <person name="Wang J."/>
            <person name="Hirakawa H."/>
            <person name="Shirasawa K."/>
            <person name="Vercoe P."/>
            <person name="Stefanova K."/>
            <person name="Durmic Z."/>
            <person name="Nichols P."/>
            <person name="Revell C."/>
            <person name="Isobe S.N."/>
            <person name="Edwards D."/>
            <person name="Erskine W."/>
        </authorList>
    </citation>
    <scope>NUCLEOTIDE SEQUENCE [LARGE SCALE GENOMIC DNA]</scope>
    <source>
        <strain evidence="4">cv. Daliak</strain>
    </source>
</reference>
<feature type="compositionally biased region" description="Basic and acidic residues" evidence="1">
    <location>
        <begin position="257"/>
        <end position="277"/>
    </location>
</feature>
<feature type="compositionally biased region" description="Polar residues" evidence="1">
    <location>
        <begin position="110"/>
        <end position="123"/>
    </location>
</feature>
<feature type="region of interest" description="Disordered" evidence="1">
    <location>
        <begin position="239"/>
        <end position="285"/>
    </location>
</feature>
<dbReference type="Proteomes" id="UP000242715">
    <property type="component" value="Unassembled WGS sequence"/>
</dbReference>
<evidence type="ECO:0000313" key="3">
    <source>
        <dbReference type="EMBL" id="GAU42207.1"/>
    </source>
</evidence>
<feature type="compositionally biased region" description="Pro residues" evidence="1">
    <location>
        <begin position="83"/>
        <end position="95"/>
    </location>
</feature>
<feature type="domain" description="Retrotransposon gag" evidence="2">
    <location>
        <begin position="128"/>
        <end position="205"/>
    </location>
</feature>
<sequence length="462" mass="53201">MRGQNELIREHNRRIQAVEDSRTASRISRSTYRRRSPTPENYSSRSRSRSPRPVPRKNEERPLSPVREHPRRNNRSPPRNNRSPPPRNNHSPPPRNIRSPTPRNGEVNHGHSSPTRTRKTSIAGQVRWRSLHPRSIDSWDELFRLFRAHFTTSKRHPKMVANLKAIVQGPEEPLRSYIERFNKEAVEVDATDKMKLYLLEDGLREGTKFQEAAGIVEMATLNEFFELVQRYIKWEEKQKASEVRRPKNQGEAGPSSNREDRRGEDKKRDGKVREAKPPKSQSTYYTPLNSLRDRILFEISSAEFKIAGIRFPKQLPAKPNVDKKKLCRFHKSYGHVTEDCVHLKDAIEILIHKGYAQQYVEGQPRTDNRVVGGVAFSVSRPEDFTPLPNNNEKEALNYLSVHLDGSWENFPGAIVIFGGGFNPVTIGSIKRKFDELENASPVGEINIPELKESSVPLAFYRE</sequence>
<gene>
    <name evidence="3" type="ORF">TSUD_375560</name>
</gene>
<dbReference type="Pfam" id="PF03732">
    <property type="entry name" value="Retrotrans_gag"/>
    <property type="match status" value="1"/>
</dbReference>
<protein>
    <recommendedName>
        <fullName evidence="2">Retrotransposon gag domain-containing protein</fullName>
    </recommendedName>
</protein>
<organism evidence="3 4">
    <name type="scientific">Trifolium subterraneum</name>
    <name type="common">Subterranean clover</name>
    <dbReference type="NCBI Taxonomy" id="3900"/>
    <lineage>
        <taxon>Eukaryota</taxon>
        <taxon>Viridiplantae</taxon>
        <taxon>Streptophyta</taxon>
        <taxon>Embryophyta</taxon>
        <taxon>Tracheophyta</taxon>
        <taxon>Spermatophyta</taxon>
        <taxon>Magnoliopsida</taxon>
        <taxon>eudicotyledons</taxon>
        <taxon>Gunneridae</taxon>
        <taxon>Pentapetalae</taxon>
        <taxon>rosids</taxon>
        <taxon>fabids</taxon>
        <taxon>Fabales</taxon>
        <taxon>Fabaceae</taxon>
        <taxon>Papilionoideae</taxon>
        <taxon>50 kb inversion clade</taxon>
        <taxon>NPAAA clade</taxon>
        <taxon>Hologalegina</taxon>
        <taxon>IRL clade</taxon>
        <taxon>Trifolieae</taxon>
        <taxon>Trifolium</taxon>
    </lineage>
</organism>
<proteinExistence type="predicted"/>
<dbReference type="OrthoDB" id="1740536at2759"/>
<evidence type="ECO:0000259" key="2">
    <source>
        <dbReference type="Pfam" id="PF03732"/>
    </source>
</evidence>
<dbReference type="PANTHER" id="PTHR33223">
    <property type="entry name" value="CCHC-TYPE DOMAIN-CONTAINING PROTEIN"/>
    <property type="match status" value="1"/>
</dbReference>
<evidence type="ECO:0000313" key="4">
    <source>
        <dbReference type="Proteomes" id="UP000242715"/>
    </source>
</evidence>
<dbReference type="InterPro" id="IPR005162">
    <property type="entry name" value="Retrotrans_gag_dom"/>
</dbReference>
<dbReference type="AlphaFoldDB" id="A0A2Z6PEF6"/>
<keyword evidence="4" id="KW-1185">Reference proteome</keyword>
<feature type="region of interest" description="Disordered" evidence="1">
    <location>
        <begin position="1"/>
        <end position="125"/>
    </location>
</feature>
<dbReference type="EMBL" id="DF973904">
    <property type="protein sequence ID" value="GAU42207.1"/>
    <property type="molecule type" value="Genomic_DNA"/>
</dbReference>